<name>A0A9D3WI38_9ROSI</name>
<keyword evidence="1" id="KW-0472">Membrane</keyword>
<comment type="caution">
    <text evidence="2">The sequence shown here is derived from an EMBL/GenBank/DDBJ whole genome shotgun (WGS) entry which is preliminary data.</text>
</comment>
<dbReference type="EMBL" id="JAIQCV010000001">
    <property type="protein sequence ID" value="KAH1129401.1"/>
    <property type="molecule type" value="Genomic_DNA"/>
</dbReference>
<protein>
    <submittedName>
        <fullName evidence="2">Uncharacterized protein</fullName>
    </submittedName>
</protein>
<evidence type="ECO:0000256" key="1">
    <source>
        <dbReference type="SAM" id="Phobius"/>
    </source>
</evidence>
<proteinExistence type="predicted"/>
<evidence type="ECO:0000313" key="3">
    <source>
        <dbReference type="Proteomes" id="UP000828251"/>
    </source>
</evidence>
<dbReference type="Proteomes" id="UP000828251">
    <property type="component" value="Unassembled WGS sequence"/>
</dbReference>
<gene>
    <name evidence="2" type="ORF">J1N35_000779</name>
</gene>
<sequence length="103" mass="11139">MVKIKQNKPSTTRVIIRSLSKNTVDMKEVGLVAEVVVMVMVGLILGHNVSCVARFDDNFSGVDQGSLMLVKCHHFDGQGCITQVPRCLSLSYYCGPSGLPAQA</sequence>
<feature type="transmembrane region" description="Helical" evidence="1">
    <location>
        <begin position="29"/>
        <end position="49"/>
    </location>
</feature>
<keyword evidence="1" id="KW-0812">Transmembrane</keyword>
<reference evidence="2 3" key="1">
    <citation type="journal article" date="2021" name="Plant Biotechnol. J.">
        <title>Multi-omics assisted identification of the key and species-specific regulatory components of drought-tolerant mechanisms in Gossypium stocksii.</title>
        <authorList>
            <person name="Yu D."/>
            <person name="Ke L."/>
            <person name="Zhang D."/>
            <person name="Wu Y."/>
            <person name="Sun Y."/>
            <person name="Mei J."/>
            <person name="Sun J."/>
            <person name="Sun Y."/>
        </authorList>
    </citation>
    <scope>NUCLEOTIDE SEQUENCE [LARGE SCALE GENOMIC DNA]</scope>
    <source>
        <strain evidence="3">cv. E1</strain>
        <tissue evidence="2">Leaf</tissue>
    </source>
</reference>
<evidence type="ECO:0000313" key="2">
    <source>
        <dbReference type="EMBL" id="KAH1129401.1"/>
    </source>
</evidence>
<accession>A0A9D3WI38</accession>
<keyword evidence="3" id="KW-1185">Reference proteome</keyword>
<dbReference type="AlphaFoldDB" id="A0A9D3WI38"/>
<keyword evidence="1" id="KW-1133">Transmembrane helix</keyword>
<organism evidence="2 3">
    <name type="scientific">Gossypium stocksii</name>
    <dbReference type="NCBI Taxonomy" id="47602"/>
    <lineage>
        <taxon>Eukaryota</taxon>
        <taxon>Viridiplantae</taxon>
        <taxon>Streptophyta</taxon>
        <taxon>Embryophyta</taxon>
        <taxon>Tracheophyta</taxon>
        <taxon>Spermatophyta</taxon>
        <taxon>Magnoliopsida</taxon>
        <taxon>eudicotyledons</taxon>
        <taxon>Gunneridae</taxon>
        <taxon>Pentapetalae</taxon>
        <taxon>rosids</taxon>
        <taxon>malvids</taxon>
        <taxon>Malvales</taxon>
        <taxon>Malvaceae</taxon>
        <taxon>Malvoideae</taxon>
        <taxon>Gossypium</taxon>
    </lineage>
</organism>